<dbReference type="PROSITE" id="PS00902">
    <property type="entry name" value="GLUTAMATE_5_KINASE"/>
    <property type="match status" value="1"/>
</dbReference>
<dbReference type="InterPro" id="IPR011529">
    <property type="entry name" value="Glu_5kinase"/>
</dbReference>
<dbReference type="EC" id="2.7.2.11" evidence="8"/>
<sequence>MHAAMGGAKRIVLKFGSSLIIDAETGVARTIWLNSVADDVAAACEAGLQIVIVTSGAVALGRGALGLSAGRLNLDQKQAAAAAGQVKLMAAWGEAFARHGIVVAQALVTPDDTERRRRWLNARATLDTLLVCGAIPIVNENDTVATDELRYGDNDRLAARVSQMIGADVLILFSDIDGLYDADPRQNPQARHIGEVREITSAIEAMAGGSNVLSGVGTGGMRTKIEAARIATAAGCCVAIKDGFDANPLHRLLQGGQSTWFIPTSDRQSARRSWLGHNLNPAGAFVVDAGAAKALKSGASLLSIGVISVEGRFERGDTIAIKDQQTRVLAHGISAYSSADAQQILGRHSDDIEDILGYAGRPALVHRDDMVIT</sequence>
<reference evidence="10" key="1">
    <citation type="submission" date="2021-05" db="EMBL/GenBank/DDBJ databases">
        <authorList>
            <person name="Tanabe Y."/>
        </authorList>
    </citation>
    <scope>NUCLEOTIDE SEQUENCE</scope>
    <source>
        <strain evidence="10">BOTRYCO-1</strain>
    </source>
</reference>
<keyword evidence="11" id="KW-1185">Reference proteome</keyword>
<evidence type="ECO:0000256" key="2">
    <source>
        <dbReference type="ARBA" id="ARBA00022605"/>
    </source>
</evidence>
<keyword evidence="4 8" id="KW-0808">Transferase</keyword>
<dbReference type="PIRSF" id="PIRSF000729">
    <property type="entry name" value="GK"/>
    <property type="match status" value="1"/>
</dbReference>
<dbReference type="InterPro" id="IPR001048">
    <property type="entry name" value="Asp/Glu/Uridylate_kinase"/>
</dbReference>
<dbReference type="PRINTS" id="PR00474">
    <property type="entry name" value="GLU5KINASE"/>
</dbReference>
<comment type="pathway">
    <text evidence="8">Amino-acid biosynthesis; L-proline biosynthesis; L-glutamate 5-semialdehyde from L-glutamate: step 1/2.</text>
</comment>
<comment type="similarity">
    <text evidence="8">Belongs to the glutamate 5-kinase family.</text>
</comment>
<dbReference type="PANTHER" id="PTHR43654:SF1">
    <property type="entry name" value="ISOPENTENYL PHOSPHATE KINASE"/>
    <property type="match status" value="1"/>
</dbReference>
<dbReference type="Proteomes" id="UP001161064">
    <property type="component" value="Unassembled WGS sequence"/>
</dbReference>
<dbReference type="InterPro" id="IPR041739">
    <property type="entry name" value="G5K_ProB"/>
</dbReference>
<dbReference type="CDD" id="cd04242">
    <property type="entry name" value="AAK_G5K_ProB"/>
    <property type="match status" value="1"/>
</dbReference>
<keyword evidence="1 8" id="KW-0963">Cytoplasm</keyword>
<evidence type="ECO:0000256" key="5">
    <source>
        <dbReference type="ARBA" id="ARBA00022741"/>
    </source>
</evidence>
<dbReference type="SUPFAM" id="SSF53633">
    <property type="entry name" value="Carbamate kinase-like"/>
    <property type="match status" value="1"/>
</dbReference>
<accession>A0ABQ4PVP1</accession>
<comment type="function">
    <text evidence="8">Catalyzes the transfer of a phosphate group to glutamate to form L-glutamate 5-phosphate.</text>
</comment>
<comment type="caution">
    <text evidence="10">The sequence shown here is derived from an EMBL/GenBank/DDBJ whole genome shotgun (WGS) entry which is preliminary data.</text>
</comment>
<evidence type="ECO:0000313" key="10">
    <source>
        <dbReference type="EMBL" id="GIU67036.1"/>
    </source>
</evidence>
<feature type="binding site" evidence="8">
    <location>
        <begin position="174"/>
        <end position="175"/>
    </location>
    <ligand>
        <name>ATP</name>
        <dbReference type="ChEBI" id="CHEBI:30616"/>
    </ligand>
</feature>
<keyword evidence="3 8" id="KW-0641">Proline biosynthesis</keyword>
<evidence type="ECO:0000256" key="3">
    <source>
        <dbReference type="ARBA" id="ARBA00022650"/>
    </source>
</evidence>
<evidence type="ECO:0000259" key="9">
    <source>
        <dbReference type="SMART" id="SM00359"/>
    </source>
</evidence>
<feature type="binding site" evidence="8">
    <location>
        <position position="154"/>
    </location>
    <ligand>
        <name>substrate</name>
    </ligand>
</feature>
<reference evidence="10" key="2">
    <citation type="journal article" date="2023" name="ISME Commun">
        <title>Characterization of a bloom-associated alphaproteobacterial lineage, 'Candidatus Phycosocius': insights into freshwater algal-bacterial interactions.</title>
        <authorList>
            <person name="Tanabe Y."/>
            <person name="Yamaguchi H."/>
            <person name="Yoshida M."/>
            <person name="Kai A."/>
            <person name="Okazaki Y."/>
        </authorList>
    </citation>
    <scope>NUCLEOTIDE SEQUENCE</scope>
    <source>
        <strain evidence="10">BOTRYCO-1</strain>
    </source>
</reference>
<keyword evidence="7 8" id="KW-0067">ATP-binding</keyword>
<dbReference type="CDD" id="cd21157">
    <property type="entry name" value="PUA_G5K"/>
    <property type="match status" value="1"/>
</dbReference>
<organism evidence="10 11">
    <name type="scientific">Candidatus Phycosocius spiralis</name>
    <dbReference type="NCBI Taxonomy" id="2815099"/>
    <lineage>
        <taxon>Bacteria</taxon>
        <taxon>Pseudomonadati</taxon>
        <taxon>Pseudomonadota</taxon>
        <taxon>Alphaproteobacteria</taxon>
        <taxon>Caulobacterales</taxon>
        <taxon>Caulobacterales incertae sedis</taxon>
        <taxon>Candidatus Phycosocius</taxon>
    </lineage>
</organism>
<feature type="binding site" evidence="8">
    <location>
        <position position="55"/>
    </location>
    <ligand>
        <name>substrate</name>
    </ligand>
</feature>
<evidence type="ECO:0000313" key="11">
    <source>
        <dbReference type="Proteomes" id="UP001161064"/>
    </source>
</evidence>
<proteinExistence type="inferred from homology"/>
<dbReference type="EMBL" id="BPFZ01000006">
    <property type="protein sequence ID" value="GIU67036.1"/>
    <property type="molecule type" value="Genomic_DNA"/>
</dbReference>
<name>A0ABQ4PVP1_9PROT</name>
<dbReference type="PANTHER" id="PTHR43654">
    <property type="entry name" value="GLUTAMATE 5-KINASE"/>
    <property type="match status" value="1"/>
</dbReference>
<dbReference type="HAMAP" id="MF_00456">
    <property type="entry name" value="ProB"/>
    <property type="match status" value="1"/>
</dbReference>
<dbReference type="InterPro" id="IPR005715">
    <property type="entry name" value="Glu_5kinase/COase_Synthase"/>
</dbReference>
<evidence type="ECO:0000256" key="6">
    <source>
        <dbReference type="ARBA" id="ARBA00022777"/>
    </source>
</evidence>
<dbReference type="Gene3D" id="3.40.1160.10">
    <property type="entry name" value="Acetylglutamate kinase-like"/>
    <property type="match status" value="1"/>
</dbReference>
<comment type="catalytic activity">
    <reaction evidence="8">
        <text>L-glutamate + ATP = L-glutamyl 5-phosphate + ADP</text>
        <dbReference type="Rhea" id="RHEA:14877"/>
        <dbReference type="ChEBI" id="CHEBI:29985"/>
        <dbReference type="ChEBI" id="CHEBI:30616"/>
        <dbReference type="ChEBI" id="CHEBI:58274"/>
        <dbReference type="ChEBI" id="CHEBI:456216"/>
        <dbReference type="EC" id="2.7.2.11"/>
    </reaction>
</comment>
<dbReference type="PROSITE" id="PS50890">
    <property type="entry name" value="PUA"/>
    <property type="match status" value="1"/>
</dbReference>
<keyword evidence="5 8" id="KW-0547">Nucleotide-binding</keyword>
<dbReference type="Gene3D" id="2.30.130.10">
    <property type="entry name" value="PUA domain"/>
    <property type="match status" value="1"/>
</dbReference>
<feature type="binding site" evidence="8">
    <location>
        <position position="142"/>
    </location>
    <ligand>
        <name>substrate</name>
    </ligand>
</feature>
<feature type="binding site" evidence="8">
    <location>
        <position position="14"/>
    </location>
    <ligand>
        <name>ATP</name>
        <dbReference type="ChEBI" id="CHEBI:30616"/>
    </ligand>
</feature>
<dbReference type="SUPFAM" id="SSF88697">
    <property type="entry name" value="PUA domain-like"/>
    <property type="match status" value="1"/>
</dbReference>
<keyword evidence="2 8" id="KW-0028">Amino-acid biosynthesis</keyword>
<dbReference type="InterPro" id="IPR015947">
    <property type="entry name" value="PUA-like_sf"/>
</dbReference>
<dbReference type="InterPro" id="IPR001057">
    <property type="entry name" value="Glu/AcGlu_kinase"/>
</dbReference>
<dbReference type="InterPro" id="IPR036393">
    <property type="entry name" value="AceGlu_kinase-like_sf"/>
</dbReference>
<comment type="subcellular location">
    <subcellularLocation>
        <location evidence="8">Cytoplasm</location>
    </subcellularLocation>
</comment>
<gene>
    <name evidence="8 10" type="primary">proB</name>
    <name evidence="10" type="ORF">PsB1_1190</name>
</gene>
<evidence type="ECO:0000256" key="1">
    <source>
        <dbReference type="ARBA" id="ARBA00022490"/>
    </source>
</evidence>
<dbReference type="SMART" id="SM00359">
    <property type="entry name" value="PUA"/>
    <property type="match status" value="1"/>
</dbReference>
<evidence type="ECO:0000256" key="7">
    <source>
        <dbReference type="ARBA" id="ARBA00022840"/>
    </source>
</evidence>
<keyword evidence="6 8" id="KW-0418">Kinase</keyword>
<dbReference type="NCBIfam" id="TIGR01027">
    <property type="entry name" value="proB"/>
    <property type="match status" value="1"/>
</dbReference>
<dbReference type="Pfam" id="PF01472">
    <property type="entry name" value="PUA"/>
    <property type="match status" value="1"/>
</dbReference>
<feature type="binding site" evidence="8">
    <location>
        <begin position="218"/>
        <end position="224"/>
    </location>
    <ligand>
        <name>ATP</name>
        <dbReference type="ChEBI" id="CHEBI:30616"/>
    </ligand>
</feature>
<dbReference type="InterPro" id="IPR002478">
    <property type="entry name" value="PUA"/>
</dbReference>
<evidence type="ECO:0000256" key="4">
    <source>
        <dbReference type="ARBA" id="ARBA00022679"/>
    </source>
</evidence>
<evidence type="ECO:0000256" key="8">
    <source>
        <dbReference type="HAMAP-Rule" id="MF_00456"/>
    </source>
</evidence>
<feature type="domain" description="PUA" evidence="9">
    <location>
        <begin position="283"/>
        <end position="365"/>
    </location>
</feature>
<dbReference type="Pfam" id="PF00696">
    <property type="entry name" value="AA_kinase"/>
    <property type="match status" value="1"/>
</dbReference>
<protein>
    <recommendedName>
        <fullName evidence="8">Glutamate 5-kinase</fullName>
        <ecNumber evidence="8">2.7.2.11</ecNumber>
    </recommendedName>
    <alternativeName>
        <fullName evidence="8">Gamma-glutamyl kinase</fullName>
        <shortName evidence="8">GK</shortName>
    </alternativeName>
</protein>
<dbReference type="InterPro" id="IPR019797">
    <property type="entry name" value="Glutamate_5-kinase_CS"/>
</dbReference>
<dbReference type="InterPro" id="IPR036974">
    <property type="entry name" value="PUA_sf"/>
</dbReference>